<reference evidence="1" key="1">
    <citation type="submission" date="2014-09" db="EMBL/GenBank/DDBJ databases">
        <authorList>
            <person name="Magalhaes I.L.F."/>
            <person name="Oliveira U."/>
            <person name="Santos F.R."/>
            <person name="Vidigal T.H.D.A."/>
            <person name="Brescovit A.D."/>
            <person name="Santos A.J."/>
        </authorList>
    </citation>
    <scope>NUCLEOTIDE SEQUENCE</scope>
    <source>
        <tissue evidence="1">Shoot tissue taken approximately 20 cm above the soil surface</tissue>
    </source>
</reference>
<dbReference type="EMBL" id="GBRH01250739">
    <property type="protein sequence ID" value="JAD47156.1"/>
    <property type="molecule type" value="Transcribed_RNA"/>
</dbReference>
<protein>
    <submittedName>
        <fullName evidence="1">Uncharacterized protein</fullName>
    </submittedName>
</protein>
<organism evidence="1">
    <name type="scientific">Arundo donax</name>
    <name type="common">Giant reed</name>
    <name type="synonym">Donax arundinaceus</name>
    <dbReference type="NCBI Taxonomy" id="35708"/>
    <lineage>
        <taxon>Eukaryota</taxon>
        <taxon>Viridiplantae</taxon>
        <taxon>Streptophyta</taxon>
        <taxon>Embryophyta</taxon>
        <taxon>Tracheophyta</taxon>
        <taxon>Spermatophyta</taxon>
        <taxon>Magnoliopsida</taxon>
        <taxon>Liliopsida</taxon>
        <taxon>Poales</taxon>
        <taxon>Poaceae</taxon>
        <taxon>PACMAD clade</taxon>
        <taxon>Arundinoideae</taxon>
        <taxon>Arundineae</taxon>
        <taxon>Arundo</taxon>
    </lineage>
</organism>
<reference evidence="1" key="2">
    <citation type="journal article" date="2015" name="Data Brief">
        <title>Shoot transcriptome of the giant reed, Arundo donax.</title>
        <authorList>
            <person name="Barrero R.A."/>
            <person name="Guerrero F.D."/>
            <person name="Moolhuijzen P."/>
            <person name="Goolsby J.A."/>
            <person name="Tidwell J."/>
            <person name="Bellgard S.E."/>
            <person name="Bellgard M.I."/>
        </authorList>
    </citation>
    <scope>NUCLEOTIDE SEQUENCE</scope>
    <source>
        <tissue evidence="1">Shoot tissue taken approximately 20 cm above the soil surface</tissue>
    </source>
</reference>
<evidence type="ECO:0000313" key="1">
    <source>
        <dbReference type="EMBL" id="JAD47156.1"/>
    </source>
</evidence>
<accession>A0A0A9A7W0</accession>
<proteinExistence type="predicted"/>
<sequence>MSSAPDTSRLTKHCIMLPLPSSVSIKLQLSVVRSFRVMREPWNFHPWLGLGEQVLEPLTCNSVV</sequence>
<name>A0A0A9A7W0_ARUDO</name>
<dbReference type="AlphaFoldDB" id="A0A0A9A7W0"/>